<comment type="subcellular location">
    <subcellularLocation>
        <location evidence="2">Secreted</location>
    </subcellularLocation>
</comment>
<evidence type="ECO:0000256" key="6">
    <source>
        <dbReference type="ARBA" id="ARBA00022801"/>
    </source>
</evidence>
<dbReference type="OrthoDB" id="269822at2759"/>
<dbReference type="GO" id="GO:0046488">
    <property type="term" value="P:phosphatidylinositol metabolic process"/>
    <property type="evidence" value="ECO:0007669"/>
    <property type="project" value="TreeGrafter"/>
</dbReference>
<dbReference type="Pfam" id="PF00168">
    <property type="entry name" value="C2"/>
    <property type="match status" value="1"/>
</dbReference>
<evidence type="ECO:0000256" key="3">
    <source>
        <dbReference type="ARBA" id="ARBA00012368"/>
    </source>
</evidence>
<dbReference type="InterPro" id="IPR001711">
    <property type="entry name" value="PLipase_C_Pinositol-sp_Y"/>
</dbReference>
<sequence length="567" mass="65290">MANYQYTGATTLVHPYLSSMINYAQPVKFQGFDVAEEKNIHHNMSSFAETAALGYLKSQAIEFVNYNKRQMSRIYPKGTRADSSNYMPQIFWNAGCQMVALNFQTPDLPMQLNQGKFEYNGGCGYLLKPDFMRRKDRTFDPFAESPVDGVIAAQCSVRVISGQFLSDKKVGTYVEVDMYGLPTDTIRKEFRTRLVPANGLNPVYNEEPFVFRKVVLPDLAVIRIAVFDENGKMLGQRILPLDGLQAGYRHVSLRTEGNFPMSLAMLFICIELKIYIPDGLGDLMDALSDPRAFLSAQEKRVAQMKAMGIEESDVQTQDLKLGGVKANAKKDDDKKDDYKLEVITKDSLKELKPFQKLKKKHMKALNSLMKRQAKDKAAIQKFQCTAIEKYMKNSKQSDLTQDVKLKELVINQMEQWSELVEKHKKEEWELLKTQASEQGNILERLMNLEQVKQLRQLEQKFDIENKEMKARQAKISMETAKEVNNDRTLRNKAERERRLREKNSNNTKKFIDERKATAMKQGKERDKLTKSHDKQHSELTKNTQIEVGMYDNAEIEYKLANKKVFVI</sequence>
<evidence type="ECO:0000259" key="15">
    <source>
        <dbReference type="PROSITE" id="PS50004"/>
    </source>
</evidence>
<dbReference type="Gene3D" id="1.20.1230.10">
    <property type="entry name" value="Phospholipase C beta, distal C-terminal domain"/>
    <property type="match status" value="1"/>
</dbReference>
<dbReference type="GO" id="GO:0046872">
    <property type="term" value="F:metal ion binding"/>
    <property type="evidence" value="ECO:0007669"/>
    <property type="project" value="UniProtKB-KW"/>
</dbReference>
<dbReference type="SUPFAM" id="SSF51695">
    <property type="entry name" value="PLC-like phosphodiesterases"/>
    <property type="match status" value="1"/>
</dbReference>
<accession>A0A087TJI3</accession>
<dbReference type="STRING" id="407821.A0A087TJI3"/>
<evidence type="ECO:0000259" key="16">
    <source>
        <dbReference type="PROSITE" id="PS50008"/>
    </source>
</evidence>
<protein>
    <recommendedName>
        <fullName evidence="3 13">Phosphoinositide phospholipase C</fullName>
        <ecNumber evidence="3 13">3.1.4.11</ecNumber>
    </recommendedName>
</protein>
<dbReference type="GO" id="GO:0004435">
    <property type="term" value="F:phosphatidylinositol-4,5-bisphosphate phospholipase C activity"/>
    <property type="evidence" value="ECO:0007669"/>
    <property type="project" value="UniProtKB-EC"/>
</dbReference>
<dbReference type="Proteomes" id="UP000054359">
    <property type="component" value="Unassembled WGS sequence"/>
</dbReference>
<comment type="catalytic activity">
    <reaction evidence="13">
        <text>a 1,2-diacyl-sn-glycero-3-phospho-(1D-myo-inositol-4,5-bisphosphate) + H2O = 1D-myo-inositol 1,4,5-trisphosphate + a 1,2-diacyl-sn-glycerol + H(+)</text>
        <dbReference type="Rhea" id="RHEA:33179"/>
        <dbReference type="ChEBI" id="CHEBI:15377"/>
        <dbReference type="ChEBI" id="CHEBI:15378"/>
        <dbReference type="ChEBI" id="CHEBI:17815"/>
        <dbReference type="ChEBI" id="CHEBI:58456"/>
        <dbReference type="ChEBI" id="CHEBI:203600"/>
        <dbReference type="EC" id="3.1.4.11"/>
    </reaction>
</comment>
<keyword evidence="10" id="KW-1015">Disulfide bond</keyword>
<dbReference type="FunFam" id="2.60.40.150:FF:000008">
    <property type="entry name" value="1-phosphatidylinositol 4,5-bisphosphate phosphodiesterase"/>
    <property type="match status" value="1"/>
</dbReference>
<dbReference type="Gene3D" id="2.60.40.150">
    <property type="entry name" value="C2 domain"/>
    <property type="match status" value="1"/>
</dbReference>
<dbReference type="InterPro" id="IPR000008">
    <property type="entry name" value="C2_dom"/>
</dbReference>
<feature type="domain" description="C2" evidence="15">
    <location>
        <begin position="136"/>
        <end position="261"/>
    </location>
</feature>
<keyword evidence="4" id="KW-0964">Secreted</keyword>
<dbReference type="PANTHER" id="PTHR10336:SF36">
    <property type="entry name" value="1-PHOSPHATIDYLINOSITOL 4,5-BISPHOSPHATE PHOSPHODIESTERASE BETA-4"/>
    <property type="match status" value="1"/>
</dbReference>
<evidence type="ECO:0000313" key="18">
    <source>
        <dbReference type="Proteomes" id="UP000054359"/>
    </source>
</evidence>
<dbReference type="SUPFAM" id="SSF49562">
    <property type="entry name" value="C2 domain (Calcium/lipid-binding domain, CaLB)"/>
    <property type="match status" value="1"/>
</dbReference>
<evidence type="ECO:0000256" key="14">
    <source>
        <dbReference type="SAM" id="MobiDB-lite"/>
    </source>
</evidence>
<keyword evidence="12" id="KW-0456">Lyase</keyword>
<dbReference type="GO" id="GO:0016829">
    <property type="term" value="F:lyase activity"/>
    <property type="evidence" value="ECO:0007669"/>
    <property type="project" value="UniProtKB-KW"/>
</dbReference>
<evidence type="ECO:0000313" key="17">
    <source>
        <dbReference type="EMBL" id="KFM65272.1"/>
    </source>
</evidence>
<keyword evidence="6 13" id="KW-0378">Hydrolase</keyword>
<dbReference type="CDD" id="cd00275">
    <property type="entry name" value="C2_PLC_like"/>
    <property type="match status" value="1"/>
</dbReference>
<evidence type="ECO:0000256" key="10">
    <source>
        <dbReference type="ARBA" id="ARBA00023157"/>
    </source>
</evidence>
<feature type="region of interest" description="Disordered" evidence="14">
    <location>
        <begin position="482"/>
        <end position="539"/>
    </location>
</feature>
<organism evidence="17 18">
    <name type="scientific">Stegodyphus mimosarum</name>
    <name type="common">African social velvet spider</name>
    <dbReference type="NCBI Taxonomy" id="407821"/>
    <lineage>
        <taxon>Eukaryota</taxon>
        <taxon>Metazoa</taxon>
        <taxon>Ecdysozoa</taxon>
        <taxon>Arthropoda</taxon>
        <taxon>Chelicerata</taxon>
        <taxon>Arachnida</taxon>
        <taxon>Araneae</taxon>
        <taxon>Araneomorphae</taxon>
        <taxon>Entelegynae</taxon>
        <taxon>Eresoidea</taxon>
        <taxon>Eresidae</taxon>
        <taxon>Stegodyphus</taxon>
    </lineage>
</organism>
<dbReference type="InterPro" id="IPR017946">
    <property type="entry name" value="PLC-like_Pdiesterase_TIM-brl"/>
</dbReference>
<dbReference type="PROSITE" id="PS50008">
    <property type="entry name" value="PIPLC_Y_DOMAIN"/>
    <property type="match status" value="1"/>
</dbReference>
<evidence type="ECO:0000256" key="1">
    <source>
        <dbReference type="ARBA" id="ARBA00000110"/>
    </source>
</evidence>
<dbReference type="SUPFAM" id="SSF69989">
    <property type="entry name" value="C-terminal domain of PLC-beta"/>
    <property type="match status" value="1"/>
</dbReference>
<dbReference type="Pfam" id="PF00387">
    <property type="entry name" value="PI-PLC-Y"/>
    <property type="match status" value="1"/>
</dbReference>
<dbReference type="PANTHER" id="PTHR10336">
    <property type="entry name" value="PHOSPHOINOSITIDE-SPECIFIC PHOSPHOLIPASE C FAMILY PROTEIN"/>
    <property type="match status" value="1"/>
</dbReference>
<name>A0A087TJI3_STEMI</name>
<feature type="non-terminal residue" evidence="17">
    <location>
        <position position="567"/>
    </location>
</feature>
<reference evidence="17 18" key="1">
    <citation type="submission" date="2013-11" db="EMBL/GenBank/DDBJ databases">
        <title>Genome sequencing of Stegodyphus mimosarum.</title>
        <authorList>
            <person name="Bechsgaard J."/>
        </authorList>
    </citation>
    <scope>NUCLEOTIDE SEQUENCE [LARGE SCALE GENOMIC DNA]</scope>
</reference>
<keyword evidence="7" id="KW-0460">Magnesium</keyword>
<dbReference type="PRINTS" id="PR00390">
    <property type="entry name" value="PHPHLIPASEC"/>
</dbReference>
<evidence type="ECO:0000256" key="12">
    <source>
        <dbReference type="ARBA" id="ARBA00023239"/>
    </source>
</evidence>
<evidence type="ECO:0000256" key="13">
    <source>
        <dbReference type="RuleBase" id="RU361133"/>
    </source>
</evidence>
<dbReference type="AlphaFoldDB" id="A0A087TJI3"/>
<dbReference type="InterPro" id="IPR042531">
    <property type="entry name" value="PLC-beta_C_sf"/>
</dbReference>
<gene>
    <name evidence="17" type="ORF">X975_11787</name>
</gene>
<evidence type="ECO:0000256" key="4">
    <source>
        <dbReference type="ARBA" id="ARBA00022525"/>
    </source>
</evidence>
<evidence type="ECO:0000256" key="11">
    <source>
        <dbReference type="ARBA" id="ARBA00023224"/>
    </source>
</evidence>
<keyword evidence="8 13" id="KW-0442">Lipid degradation</keyword>
<evidence type="ECO:0000256" key="9">
    <source>
        <dbReference type="ARBA" id="ARBA00023098"/>
    </source>
</evidence>
<keyword evidence="9 13" id="KW-0443">Lipid metabolism</keyword>
<dbReference type="GO" id="GO:0048015">
    <property type="term" value="P:phosphatidylinositol-mediated signaling"/>
    <property type="evidence" value="ECO:0007669"/>
    <property type="project" value="TreeGrafter"/>
</dbReference>
<dbReference type="EMBL" id="KK115498">
    <property type="protein sequence ID" value="KFM65272.1"/>
    <property type="molecule type" value="Genomic_DNA"/>
</dbReference>
<evidence type="ECO:0000256" key="2">
    <source>
        <dbReference type="ARBA" id="ARBA00004613"/>
    </source>
</evidence>
<dbReference type="GO" id="GO:0051209">
    <property type="term" value="P:release of sequestered calcium ion into cytosol"/>
    <property type="evidence" value="ECO:0007669"/>
    <property type="project" value="TreeGrafter"/>
</dbReference>
<dbReference type="SMART" id="SM00239">
    <property type="entry name" value="C2"/>
    <property type="match status" value="1"/>
</dbReference>
<evidence type="ECO:0000256" key="5">
    <source>
        <dbReference type="ARBA" id="ARBA00022723"/>
    </source>
</evidence>
<dbReference type="GO" id="GO:0016042">
    <property type="term" value="P:lipid catabolic process"/>
    <property type="evidence" value="ECO:0007669"/>
    <property type="project" value="UniProtKB-KW"/>
</dbReference>
<keyword evidence="5" id="KW-0479">Metal-binding</keyword>
<dbReference type="SMART" id="SM00149">
    <property type="entry name" value="PLCYc"/>
    <property type="match status" value="1"/>
</dbReference>
<evidence type="ECO:0000256" key="7">
    <source>
        <dbReference type="ARBA" id="ARBA00022842"/>
    </source>
</evidence>
<proteinExistence type="predicted"/>
<dbReference type="PROSITE" id="PS50004">
    <property type="entry name" value="C2"/>
    <property type="match status" value="1"/>
</dbReference>
<dbReference type="InterPro" id="IPR035892">
    <property type="entry name" value="C2_domain_sf"/>
</dbReference>
<keyword evidence="18" id="KW-1185">Reference proteome</keyword>
<feature type="domain" description="PI-PLC Y-box" evidence="16">
    <location>
        <begin position="17"/>
        <end position="133"/>
    </location>
</feature>
<dbReference type="Gene3D" id="3.20.20.190">
    <property type="entry name" value="Phosphatidylinositol (PI) phosphodiesterase"/>
    <property type="match status" value="1"/>
</dbReference>
<evidence type="ECO:0000256" key="8">
    <source>
        <dbReference type="ARBA" id="ARBA00022963"/>
    </source>
</evidence>
<comment type="catalytic activity">
    <reaction evidence="1">
        <text>an N-(acyl)-sphingosylphosphoethanolamine = an N-(acyl)-sphingosyl-1,3-cyclic phosphate + ethanolamine</text>
        <dbReference type="Rhea" id="RHEA:60648"/>
        <dbReference type="ChEBI" id="CHEBI:57603"/>
        <dbReference type="ChEBI" id="CHEBI:143891"/>
        <dbReference type="ChEBI" id="CHEBI:143892"/>
    </reaction>
</comment>
<dbReference type="InterPro" id="IPR001192">
    <property type="entry name" value="PI-PLC_fam"/>
</dbReference>
<dbReference type="OMA" id="IPHNVDM"/>
<keyword evidence="11" id="KW-0807">Transducer</keyword>
<dbReference type="EC" id="3.1.4.11" evidence="3 13"/>
<dbReference type="GO" id="GO:0005576">
    <property type="term" value="C:extracellular region"/>
    <property type="evidence" value="ECO:0007669"/>
    <property type="project" value="UniProtKB-SubCell"/>
</dbReference>